<organism evidence="5 6">
    <name type="scientific">Eeniella nana</name>
    <name type="common">Yeast</name>
    <name type="synonym">Brettanomyces nanus</name>
    <dbReference type="NCBI Taxonomy" id="13502"/>
    <lineage>
        <taxon>Eukaryota</taxon>
        <taxon>Fungi</taxon>
        <taxon>Dikarya</taxon>
        <taxon>Ascomycota</taxon>
        <taxon>Saccharomycotina</taxon>
        <taxon>Pichiomycetes</taxon>
        <taxon>Pichiales</taxon>
        <taxon>Pichiaceae</taxon>
        <taxon>Brettanomyces</taxon>
    </lineage>
</organism>
<dbReference type="GO" id="GO:0000045">
    <property type="term" value="P:autophagosome assembly"/>
    <property type="evidence" value="ECO:0007669"/>
    <property type="project" value="TreeGrafter"/>
</dbReference>
<dbReference type="PANTHER" id="PTHR13292">
    <property type="entry name" value="AUTOPHAGY-RELATED PROTEIN 101"/>
    <property type="match status" value="1"/>
</dbReference>
<protein>
    <recommendedName>
        <fullName evidence="2">Autophagy-related protein 101</fullName>
    </recommendedName>
</protein>
<dbReference type="KEGG" id="bnn:FOA43_000052"/>
<evidence type="ECO:0000256" key="2">
    <source>
        <dbReference type="ARBA" id="ARBA00018874"/>
    </source>
</evidence>
<dbReference type="Proteomes" id="UP000662931">
    <property type="component" value="Chromosome 1"/>
</dbReference>
<gene>
    <name evidence="5" type="ORF">FOA43_000052</name>
</gene>
<dbReference type="GO" id="GO:0000407">
    <property type="term" value="C:phagophore assembly site"/>
    <property type="evidence" value="ECO:0007669"/>
    <property type="project" value="TreeGrafter"/>
</dbReference>
<evidence type="ECO:0000313" key="5">
    <source>
        <dbReference type="EMBL" id="QPG72751.1"/>
    </source>
</evidence>
<dbReference type="InterPro" id="IPR012445">
    <property type="entry name" value="ATG101"/>
</dbReference>
<feature type="compositionally biased region" description="Polar residues" evidence="4">
    <location>
        <begin position="268"/>
        <end position="283"/>
    </location>
</feature>
<sequence>MEFNLKLVTDLDTAADYIKGIVWTIFFNRLFGFIVPQDGLNFLGVPYPTTDLPELDRLIESKIECIMGELNKGEKEYNDQLLYKCVIVVKFYEKAVMLDNNSNGLQDRQGSNNVSTSSASSSSILMPRRTKKYQNCWEKWILKVTILNNHNTKMLETDTNSRLDFFKEDFEKNMFKLFDYVDKNRSHIPPIQSVDKAPFPYKILFALNTHEPKSLESAFASFEMSSKSTLETGTNIGSGSASGSVSGSLASLEYVTTTEEGDLILTTTPLQHEQKDANTNPNYRPNIPSGEELLRNGYKFIKKFLE</sequence>
<feature type="region of interest" description="Disordered" evidence="4">
    <location>
        <begin position="268"/>
        <end position="289"/>
    </location>
</feature>
<proteinExistence type="inferred from homology"/>
<evidence type="ECO:0000256" key="1">
    <source>
        <dbReference type="ARBA" id="ARBA00007130"/>
    </source>
</evidence>
<dbReference type="PANTHER" id="PTHR13292:SF0">
    <property type="entry name" value="AUTOPHAGY-RELATED PROTEIN 101"/>
    <property type="match status" value="1"/>
</dbReference>
<dbReference type="GO" id="GO:0019901">
    <property type="term" value="F:protein kinase binding"/>
    <property type="evidence" value="ECO:0007669"/>
    <property type="project" value="TreeGrafter"/>
</dbReference>
<reference evidence="5" key="1">
    <citation type="submission" date="2020-10" db="EMBL/GenBank/DDBJ databases">
        <authorList>
            <person name="Roach M.J.R."/>
        </authorList>
    </citation>
    <scope>NUCLEOTIDE SEQUENCE</scope>
    <source>
        <strain evidence="5">CBS 1945</strain>
    </source>
</reference>
<dbReference type="Pfam" id="PF07855">
    <property type="entry name" value="ATG101"/>
    <property type="match status" value="1"/>
</dbReference>
<comment type="similarity">
    <text evidence="1">Belongs to the ATG101 family.</text>
</comment>
<keyword evidence="3" id="KW-0072">Autophagy</keyword>
<evidence type="ECO:0000256" key="4">
    <source>
        <dbReference type="SAM" id="MobiDB-lite"/>
    </source>
</evidence>
<feature type="region of interest" description="Disordered" evidence="4">
    <location>
        <begin position="103"/>
        <end position="123"/>
    </location>
</feature>
<feature type="compositionally biased region" description="Low complexity" evidence="4">
    <location>
        <begin position="111"/>
        <end position="123"/>
    </location>
</feature>
<dbReference type="AlphaFoldDB" id="A0A875RVB1"/>
<dbReference type="GO" id="GO:1990316">
    <property type="term" value="C:Atg1/ULK1 kinase complex"/>
    <property type="evidence" value="ECO:0007669"/>
    <property type="project" value="TreeGrafter"/>
</dbReference>
<name>A0A875RVB1_EENNA</name>
<dbReference type="RefSeq" id="XP_038776316.1">
    <property type="nucleotide sequence ID" value="XM_038920388.1"/>
</dbReference>
<evidence type="ECO:0000313" key="6">
    <source>
        <dbReference type="Proteomes" id="UP000662931"/>
    </source>
</evidence>
<accession>A0A875RVB1</accession>
<dbReference type="OrthoDB" id="10259639at2759"/>
<dbReference type="EMBL" id="CP064812">
    <property type="protein sequence ID" value="QPG72751.1"/>
    <property type="molecule type" value="Genomic_DNA"/>
</dbReference>
<evidence type="ECO:0000256" key="3">
    <source>
        <dbReference type="ARBA" id="ARBA00023006"/>
    </source>
</evidence>
<keyword evidence="6" id="KW-1185">Reference proteome</keyword>
<dbReference type="GeneID" id="62193453"/>